<organism evidence="1 2">
    <name type="scientific">Nostocoides vanveenii</name>
    <dbReference type="NCBI Taxonomy" id="330835"/>
    <lineage>
        <taxon>Bacteria</taxon>
        <taxon>Bacillati</taxon>
        <taxon>Actinomycetota</taxon>
        <taxon>Actinomycetes</taxon>
        <taxon>Micrococcales</taxon>
        <taxon>Intrasporangiaceae</taxon>
        <taxon>Nostocoides</taxon>
    </lineage>
</organism>
<accession>A0ABP4XGW9</accession>
<name>A0ABP4XGW9_9MICO</name>
<keyword evidence="2" id="KW-1185">Reference proteome</keyword>
<evidence type="ECO:0000313" key="2">
    <source>
        <dbReference type="Proteomes" id="UP001501475"/>
    </source>
</evidence>
<gene>
    <name evidence="1" type="ORF">GCM10009810_35280</name>
</gene>
<evidence type="ECO:0000313" key="1">
    <source>
        <dbReference type="EMBL" id="GAA1775249.1"/>
    </source>
</evidence>
<dbReference type="EMBL" id="BAAAPN010000103">
    <property type="protein sequence ID" value="GAA1775249.1"/>
    <property type="molecule type" value="Genomic_DNA"/>
</dbReference>
<comment type="caution">
    <text evidence="1">The sequence shown here is derived from an EMBL/GenBank/DDBJ whole genome shotgun (WGS) entry which is preliminary data.</text>
</comment>
<protein>
    <submittedName>
        <fullName evidence="1">Uncharacterized protein</fullName>
    </submittedName>
</protein>
<proteinExistence type="predicted"/>
<dbReference type="RefSeq" id="WP_344068815.1">
    <property type="nucleotide sequence ID" value="NZ_BAAAPN010000103.1"/>
</dbReference>
<sequence>MSQSDPASLAEAARILRRLADDLEESAAALGSTARGPVNADPAGVPGAGVRQLRAVCEATAAGARGGGSALQKTAYALADHAHARSALADGARAAGLAVADAPHESTPRLTLTPGIAGIADAEQVAARARVLVEFTERRRALAESHGCREAALRDRLRELTATLEEVARTLR</sequence>
<reference evidence="2" key="1">
    <citation type="journal article" date="2019" name="Int. J. Syst. Evol. Microbiol.">
        <title>The Global Catalogue of Microorganisms (GCM) 10K type strain sequencing project: providing services to taxonomists for standard genome sequencing and annotation.</title>
        <authorList>
            <consortium name="The Broad Institute Genomics Platform"/>
            <consortium name="The Broad Institute Genome Sequencing Center for Infectious Disease"/>
            <person name="Wu L."/>
            <person name="Ma J."/>
        </authorList>
    </citation>
    <scope>NUCLEOTIDE SEQUENCE [LARGE SCALE GENOMIC DNA]</scope>
    <source>
        <strain evidence="2">JCM 15591</strain>
    </source>
</reference>
<dbReference type="Proteomes" id="UP001501475">
    <property type="component" value="Unassembled WGS sequence"/>
</dbReference>